<organism evidence="2 3">
    <name type="scientific">Flavobacterium qiangtangense</name>
    <dbReference type="NCBI Taxonomy" id="1442595"/>
    <lineage>
        <taxon>Bacteria</taxon>
        <taxon>Pseudomonadati</taxon>
        <taxon>Bacteroidota</taxon>
        <taxon>Flavobacteriia</taxon>
        <taxon>Flavobacteriales</taxon>
        <taxon>Flavobacteriaceae</taxon>
        <taxon>Flavobacterium</taxon>
    </lineage>
</organism>
<evidence type="ECO:0000259" key="1">
    <source>
        <dbReference type="Pfam" id="PF14534"/>
    </source>
</evidence>
<dbReference type="SUPFAM" id="SSF54427">
    <property type="entry name" value="NTF2-like"/>
    <property type="match status" value="1"/>
</dbReference>
<feature type="domain" description="DUF4440" evidence="1">
    <location>
        <begin position="9"/>
        <end position="108"/>
    </location>
</feature>
<dbReference type="InterPro" id="IPR032710">
    <property type="entry name" value="NTF2-like_dom_sf"/>
</dbReference>
<evidence type="ECO:0000313" key="3">
    <source>
        <dbReference type="Proteomes" id="UP001596287"/>
    </source>
</evidence>
<name>A0ABW1PPU9_9FLAO</name>
<dbReference type="RefSeq" id="WP_379792650.1">
    <property type="nucleotide sequence ID" value="NZ_JBHSQB010000009.1"/>
</dbReference>
<keyword evidence="3" id="KW-1185">Reference proteome</keyword>
<sequence>MLDDKKLLDQLEKILQEAVVKNDLKKLQKIIHHDFNYTDEFGTTYDCLADLQARNAVVPKLESLEVLSRDVKFFDNVAVVNCHELRIGTLDGKPFEANYFVSRIWKKKSRWCLLSVTLSRL</sequence>
<proteinExistence type="predicted"/>
<accession>A0ABW1PPU9</accession>
<dbReference type="Proteomes" id="UP001596287">
    <property type="component" value="Unassembled WGS sequence"/>
</dbReference>
<dbReference type="Pfam" id="PF14534">
    <property type="entry name" value="DUF4440"/>
    <property type="match status" value="1"/>
</dbReference>
<evidence type="ECO:0000313" key="2">
    <source>
        <dbReference type="EMBL" id="MFC6097686.1"/>
    </source>
</evidence>
<reference evidence="3" key="1">
    <citation type="journal article" date="2019" name="Int. J. Syst. Evol. Microbiol.">
        <title>The Global Catalogue of Microorganisms (GCM) 10K type strain sequencing project: providing services to taxonomists for standard genome sequencing and annotation.</title>
        <authorList>
            <consortium name="The Broad Institute Genomics Platform"/>
            <consortium name="The Broad Institute Genome Sequencing Center for Infectious Disease"/>
            <person name="Wu L."/>
            <person name="Ma J."/>
        </authorList>
    </citation>
    <scope>NUCLEOTIDE SEQUENCE [LARGE SCALE GENOMIC DNA]</scope>
    <source>
        <strain evidence="3">CCUG 49679</strain>
    </source>
</reference>
<protein>
    <submittedName>
        <fullName evidence="2">Nuclear transport factor 2 family protein</fullName>
    </submittedName>
</protein>
<dbReference type="EMBL" id="JBHSQB010000009">
    <property type="protein sequence ID" value="MFC6097686.1"/>
    <property type="molecule type" value="Genomic_DNA"/>
</dbReference>
<dbReference type="Gene3D" id="3.10.450.50">
    <property type="match status" value="1"/>
</dbReference>
<dbReference type="InterPro" id="IPR027843">
    <property type="entry name" value="DUF4440"/>
</dbReference>
<gene>
    <name evidence="2" type="ORF">ACFPVY_13600</name>
</gene>
<comment type="caution">
    <text evidence="2">The sequence shown here is derived from an EMBL/GenBank/DDBJ whole genome shotgun (WGS) entry which is preliminary data.</text>
</comment>